<accession>A0ABW6A7U1</accession>
<organism evidence="3 4">
    <name type="scientific">Terrimonas rubra</name>
    <dbReference type="NCBI Taxonomy" id="1035890"/>
    <lineage>
        <taxon>Bacteria</taxon>
        <taxon>Pseudomonadati</taxon>
        <taxon>Bacteroidota</taxon>
        <taxon>Chitinophagia</taxon>
        <taxon>Chitinophagales</taxon>
        <taxon>Chitinophagaceae</taxon>
        <taxon>Terrimonas</taxon>
    </lineage>
</organism>
<dbReference type="GO" id="GO:0016787">
    <property type="term" value="F:hydrolase activity"/>
    <property type="evidence" value="ECO:0007669"/>
    <property type="project" value="UniProtKB-KW"/>
</dbReference>
<sequence>MKQIITLILSLLFITVSYSQDLELPLYTDLIPNAKKTPADYIEATDSAGLISNVSVPTISVYFPEKAKANGTAVILFAGGGYFVLAPKKCIEIAKAFNQAGVTAFVVKYRLPSDKIMKDKTIGPLQDAQAAIKMVRTKAAEWHIDPQKIGMVGLSAGGHLVSTVGTQPNRVVIDNKEKVSLVPDFMILLYPVIIYDPAISRTRENLIGKKPSKEALDLYSTDKQVSAGTPRTFLVHAADDDVIPVKNSLRFFEAMVKAGVHGEVHILQSGGHGFGISGSGYTDNWFTWCKHWMKKNNLLTTDN</sequence>
<dbReference type="EMBL" id="JBHUOZ010000003">
    <property type="protein sequence ID" value="MFD2921373.1"/>
    <property type="molecule type" value="Genomic_DNA"/>
</dbReference>
<keyword evidence="1 3" id="KW-0378">Hydrolase</keyword>
<feature type="domain" description="BD-FAE-like" evidence="2">
    <location>
        <begin position="61"/>
        <end position="254"/>
    </location>
</feature>
<evidence type="ECO:0000259" key="2">
    <source>
        <dbReference type="Pfam" id="PF20434"/>
    </source>
</evidence>
<keyword evidence="4" id="KW-1185">Reference proteome</keyword>
<dbReference type="SUPFAM" id="SSF53474">
    <property type="entry name" value="alpha/beta-Hydrolases"/>
    <property type="match status" value="1"/>
</dbReference>
<dbReference type="InterPro" id="IPR029058">
    <property type="entry name" value="AB_hydrolase_fold"/>
</dbReference>
<dbReference type="RefSeq" id="WP_386101547.1">
    <property type="nucleotide sequence ID" value="NZ_JBHUOZ010000003.1"/>
</dbReference>
<dbReference type="PANTHER" id="PTHR48081">
    <property type="entry name" value="AB HYDROLASE SUPERFAMILY PROTEIN C4A8.06C"/>
    <property type="match status" value="1"/>
</dbReference>
<dbReference type="InterPro" id="IPR050300">
    <property type="entry name" value="GDXG_lipolytic_enzyme"/>
</dbReference>
<gene>
    <name evidence="3" type="ORF">ACFS6H_16725</name>
</gene>
<reference evidence="4" key="1">
    <citation type="journal article" date="2019" name="Int. J. Syst. Evol. Microbiol.">
        <title>The Global Catalogue of Microorganisms (GCM) 10K type strain sequencing project: providing services to taxonomists for standard genome sequencing and annotation.</title>
        <authorList>
            <consortium name="The Broad Institute Genomics Platform"/>
            <consortium name="The Broad Institute Genome Sequencing Center for Infectious Disease"/>
            <person name="Wu L."/>
            <person name="Ma J."/>
        </authorList>
    </citation>
    <scope>NUCLEOTIDE SEQUENCE [LARGE SCALE GENOMIC DNA]</scope>
    <source>
        <strain evidence="4">KCTC 23299</strain>
    </source>
</reference>
<evidence type="ECO:0000313" key="3">
    <source>
        <dbReference type="EMBL" id="MFD2921373.1"/>
    </source>
</evidence>
<dbReference type="PANTHER" id="PTHR48081:SF6">
    <property type="entry name" value="PEPTIDASE S9 PROLYL OLIGOPEPTIDASE CATALYTIC DOMAIN-CONTAINING PROTEIN"/>
    <property type="match status" value="1"/>
</dbReference>
<evidence type="ECO:0000313" key="4">
    <source>
        <dbReference type="Proteomes" id="UP001597511"/>
    </source>
</evidence>
<proteinExistence type="predicted"/>
<dbReference type="Proteomes" id="UP001597511">
    <property type="component" value="Unassembled WGS sequence"/>
</dbReference>
<dbReference type="Pfam" id="PF20434">
    <property type="entry name" value="BD-FAE"/>
    <property type="match status" value="1"/>
</dbReference>
<protein>
    <submittedName>
        <fullName evidence="3">Alpha/beta hydrolase</fullName>
    </submittedName>
</protein>
<name>A0ABW6A7U1_9BACT</name>
<evidence type="ECO:0000256" key="1">
    <source>
        <dbReference type="ARBA" id="ARBA00022801"/>
    </source>
</evidence>
<dbReference type="Gene3D" id="3.40.50.1820">
    <property type="entry name" value="alpha/beta hydrolase"/>
    <property type="match status" value="1"/>
</dbReference>
<comment type="caution">
    <text evidence="3">The sequence shown here is derived from an EMBL/GenBank/DDBJ whole genome shotgun (WGS) entry which is preliminary data.</text>
</comment>
<dbReference type="InterPro" id="IPR049492">
    <property type="entry name" value="BD-FAE-like_dom"/>
</dbReference>